<dbReference type="RefSeq" id="WP_026609460.1">
    <property type="nucleotide sequence ID" value="NZ_OX458333.1"/>
</dbReference>
<gene>
    <name evidence="1" type="ORF">MSZNOR_3978</name>
</gene>
<protein>
    <submittedName>
        <fullName evidence="1">Uncharacterized protein</fullName>
    </submittedName>
</protein>
<accession>A0ABM9I6S7</accession>
<keyword evidence="2" id="KW-1185">Reference proteome</keyword>
<evidence type="ECO:0000313" key="2">
    <source>
        <dbReference type="Proteomes" id="UP001162030"/>
    </source>
</evidence>
<dbReference type="EMBL" id="OX458333">
    <property type="protein sequence ID" value="CAI8928064.1"/>
    <property type="molecule type" value="Genomic_DNA"/>
</dbReference>
<dbReference type="Proteomes" id="UP001162030">
    <property type="component" value="Chromosome"/>
</dbReference>
<name>A0ABM9I6S7_9GAMM</name>
<reference evidence="1 2" key="1">
    <citation type="submission" date="2023-03" db="EMBL/GenBank/DDBJ databases">
        <authorList>
            <person name="Pearce D."/>
        </authorList>
    </citation>
    <scope>NUCLEOTIDE SEQUENCE [LARGE SCALE GENOMIC DNA]</scope>
    <source>
        <strain evidence="1">Msz</strain>
    </source>
</reference>
<organism evidence="1 2">
    <name type="scientific">Methylocaldum szegediense</name>
    <dbReference type="NCBI Taxonomy" id="73780"/>
    <lineage>
        <taxon>Bacteria</taxon>
        <taxon>Pseudomonadati</taxon>
        <taxon>Pseudomonadota</taxon>
        <taxon>Gammaproteobacteria</taxon>
        <taxon>Methylococcales</taxon>
        <taxon>Methylococcaceae</taxon>
        <taxon>Methylocaldum</taxon>
    </lineage>
</organism>
<proteinExistence type="predicted"/>
<evidence type="ECO:0000313" key="1">
    <source>
        <dbReference type="EMBL" id="CAI8928064.1"/>
    </source>
</evidence>
<sequence>MAVIVAVTDAFYHRGVTGSDRAVSTPFTPRQESPWLSLTSNDERLKPDGVVTTAGKFQDRPVVVVTAQFLAGQKQ</sequence>